<dbReference type="AlphaFoldDB" id="A0A075P4G4"/>
<keyword evidence="3" id="KW-0804">Transcription</keyword>
<dbReference type="SMART" id="SM00342">
    <property type="entry name" value="HTH_ARAC"/>
    <property type="match status" value="1"/>
</dbReference>
<dbReference type="eggNOG" id="COG3449">
    <property type="taxonomic scope" value="Bacteria"/>
</dbReference>
<protein>
    <recommendedName>
        <fullName evidence="4">HTH araC/xylS-type domain-containing protein</fullName>
    </recommendedName>
</protein>
<evidence type="ECO:0000256" key="3">
    <source>
        <dbReference type="ARBA" id="ARBA00023163"/>
    </source>
</evidence>
<dbReference type="InterPro" id="IPR050908">
    <property type="entry name" value="SmbC-like"/>
</dbReference>
<reference evidence="5 6" key="1">
    <citation type="submission" date="2014-06" db="EMBL/GenBank/DDBJ databases">
        <title>Genomes of Alteromonas australica, a world apart.</title>
        <authorList>
            <person name="Gonzaga A."/>
            <person name="Lopez-Perez M."/>
            <person name="Rodriguez-Valera F."/>
        </authorList>
    </citation>
    <scope>NUCLEOTIDE SEQUENCE [LARGE SCALE GENOMIC DNA]</scope>
    <source>
        <strain evidence="5 6">H 17</strain>
    </source>
</reference>
<dbReference type="EMBL" id="CP008849">
    <property type="protein sequence ID" value="AIG00564.1"/>
    <property type="molecule type" value="Genomic_DNA"/>
</dbReference>
<gene>
    <name evidence="5" type="ORF">EP13_18790</name>
</gene>
<evidence type="ECO:0000313" key="5">
    <source>
        <dbReference type="EMBL" id="AIG00564.1"/>
    </source>
</evidence>
<dbReference type="PROSITE" id="PS00041">
    <property type="entry name" value="HTH_ARAC_FAMILY_1"/>
    <property type="match status" value="1"/>
</dbReference>
<dbReference type="PANTHER" id="PTHR40055">
    <property type="entry name" value="TRANSCRIPTIONAL REGULATOR YGIV-RELATED"/>
    <property type="match status" value="1"/>
</dbReference>
<dbReference type="eggNOG" id="COG2207">
    <property type="taxonomic scope" value="Bacteria"/>
</dbReference>
<dbReference type="InterPro" id="IPR011256">
    <property type="entry name" value="Reg_factor_effector_dom_sf"/>
</dbReference>
<dbReference type="Proteomes" id="UP000056090">
    <property type="component" value="Chromosome"/>
</dbReference>
<dbReference type="InterPro" id="IPR009057">
    <property type="entry name" value="Homeodomain-like_sf"/>
</dbReference>
<dbReference type="InterPro" id="IPR018062">
    <property type="entry name" value="HTH_AraC-typ_CS"/>
</dbReference>
<evidence type="ECO:0000313" key="6">
    <source>
        <dbReference type="Proteomes" id="UP000056090"/>
    </source>
</evidence>
<evidence type="ECO:0000256" key="1">
    <source>
        <dbReference type="ARBA" id="ARBA00023015"/>
    </source>
</evidence>
<dbReference type="InterPro" id="IPR029442">
    <property type="entry name" value="GyrI-like"/>
</dbReference>
<evidence type="ECO:0000256" key="2">
    <source>
        <dbReference type="ARBA" id="ARBA00023125"/>
    </source>
</evidence>
<keyword evidence="2" id="KW-0238">DNA-binding</keyword>
<dbReference type="Pfam" id="PF06445">
    <property type="entry name" value="GyrI-like"/>
    <property type="match status" value="1"/>
</dbReference>
<dbReference type="GO" id="GO:0003700">
    <property type="term" value="F:DNA-binding transcription factor activity"/>
    <property type="evidence" value="ECO:0007669"/>
    <property type="project" value="InterPro"/>
</dbReference>
<dbReference type="InterPro" id="IPR018060">
    <property type="entry name" value="HTH_AraC"/>
</dbReference>
<dbReference type="SUPFAM" id="SSF55136">
    <property type="entry name" value="Probable bacterial effector-binding domain"/>
    <property type="match status" value="1"/>
</dbReference>
<dbReference type="RefSeq" id="WP_044058544.1">
    <property type="nucleotide sequence ID" value="NZ_CBCSKJ010000004.1"/>
</dbReference>
<dbReference type="PANTHER" id="PTHR40055:SF1">
    <property type="entry name" value="TRANSCRIPTIONAL REGULATOR YGIV-RELATED"/>
    <property type="match status" value="1"/>
</dbReference>
<dbReference type="Gene3D" id="1.10.10.60">
    <property type="entry name" value="Homeodomain-like"/>
    <property type="match status" value="2"/>
</dbReference>
<keyword evidence="1" id="KW-0805">Transcription regulation</keyword>
<name>A0A075P4G4_9ALTE</name>
<dbReference type="InterPro" id="IPR020449">
    <property type="entry name" value="Tscrpt_reg_AraC-type_HTH"/>
</dbReference>
<evidence type="ECO:0000259" key="4">
    <source>
        <dbReference type="PROSITE" id="PS01124"/>
    </source>
</evidence>
<dbReference type="SUPFAM" id="SSF46689">
    <property type="entry name" value="Homeodomain-like"/>
    <property type="match status" value="1"/>
</dbReference>
<dbReference type="InterPro" id="IPR010499">
    <property type="entry name" value="AraC_E-bd"/>
</dbReference>
<dbReference type="KEGG" id="aal:EP13_18790"/>
<dbReference type="Gene3D" id="3.20.80.10">
    <property type="entry name" value="Regulatory factor, effector binding domain"/>
    <property type="match status" value="1"/>
</dbReference>
<keyword evidence="6" id="KW-1185">Reference proteome</keyword>
<dbReference type="Pfam" id="PF12833">
    <property type="entry name" value="HTH_18"/>
    <property type="match status" value="1"/>
</dbReference>
<sequence>MNPLFQRLVNVAEAIEREPSLASDLQALSDVAALSPFHLHRLFASHFNQNIGAYGRKVRVYRAAYQLAFRNDIPILTVALDAGFSSAEGFARAFKKLFDVAPSTFRAQPQWELLHQRFTPLSSLTVHRGNPMNNPPFSAQQVNVQHFPTIPIAEWVHQGQPNLVLKTVKSFIDWRKQETLPPSAYRTFNVLYDDPNTTRDEDYRFGVACEIPQEKTIDHSNIEKKHIPAGLCATVRLIGDDSQIGAYVHELYASWLPSTLFVLRDFPIFIERVRFYPEVGAADAITDIYLPIEEAQSK</sequence>
<organism evidence="5 6">
    <name type="scientific">Alteromonas australica</name>
    <dbReference type="NCBI Taxonomy" id="589873"/>
    <lineage>
        <taxon>Bacteria</taxon>
        <taxon>Pseudomonadati</taxon>
        <taxon>Pseudomonadota</taxon>
        <taxon>Gammaproteobacteria</taxon>
        <taxon>Alteromonadales</taxon>
        <taxon>Alteromonadaceae</taxon>
        <taxon>Alteromonas/Salinimonas group</taxon>
        <taxon>Alteromonas</taxon>
    </lineage>
</organism>
<proteinExistence type="predicted"/>
<dbReference type="SMART" id="SM00871">
    <property type="entry name" value="AraC_E_bind"/>
    <property type="match status" value="1"/>
</dbReference>
<accession>A0A075P4G4</accession>
<feature type="domain" description="HTH araC/xylS-type" evidence="4">
    <location>
        <begin position="6"/>
        <end position="108"/>
    </location>
</feature>
<dbReference type="GO" id="GO:0043565">
    <property type="term" value="F:sequence-specific DNA binding"/>
    <property type="evidence" value="ECO:0007669"/>
    <property type="project" value="InterPro"/>
</dbReference>
<dbReference type="GeneID" id="78256926"/>
<dbReference type="PROSITE" id="PS01124">
    <property type="entry name" value="HTH_ARAC_FAMILY_2"/>
    <property type="match status" value="1"/>
</dbReference>
<dbReference type="PRINTS" id="PR00032">
    <property type="entry name" value="HTHARAC"/>
</dbReference>